<evidence type="ECO:0000313" key="1">
    <source>
        <dbReference type="EMBL" id="MRU14699.1"/>
    </source>
</evidence>
<dbReference type="EMBL" id="SZWE01000001">
    <property type="protein sequence ID" value="MRU14699.1"/>
    <property type="molecule type" value="Genomic_DNA"/>
</dbReference>
<comment type="caution">
    <text evidence="1">The sequence shown here is derived from an EMBL/GenBank/DDBJ whole genome shotgun (WGS) entry which is preliminary data.</text>
</comment>
<sequence length="102" mass="10981">MPAIPVLIFNQGRATAETAMRPIHLRVMQGLRARIMAQLTAATEAGDLANLAPEDAVDLFLGLVQGTVLRWRLSDCAFDLVAEGLRLVDIQIALMCAPGPEV</sequence>
<dbReference type="Proteomes" id="UP000564704">
    <property type="component" value="Unassembled WGS sequence"/>
</dbReference>
<organism evidence="1 2">
    <name type="scientific">Roseovarius bejariae</name>
    <dbReference type="NCBI Taxonomy" id="2576383"/>
    <lineage>
        <taxon>Bacteria</taxon>
        <taxon>Pseudomonadati</taxon>
        <taxon>Pseudomonadota</taxon>
        <taxon>Alphaproteobacteria</taxon>
        <taxon>Rhodobacterales</taxon>
        <taxon>Roseobacteraceae</taxon>
        <taxon>Roseovarius</taxon>
    </lineage>
</organism>
<dbReference type="OrthoDB" id="8478851at2"/>
<dbReference type="InterPro" id="IPR036271">
    <property type="entry name" value="Tet_transcr_reg_TetR-rel_C_sf"/>
</dbReference>
<reference evidence="1 2" key="1">
    <citation type="submission" date="2019-05" db="EMBL/GenBank/DDBJ databases">
        <title>Roseovarius bejariae sp. nov., a moderately halophylic bacterium isolated from a saline soil in Rambla Salada (Murcia).</title>
        <authorList>
            <person name="Castro D.J."/>
            <person name="Gomez-Altuve A."/>
            <person name="Reina J.C."/>
            <person name="Rodriguez M."/>
            <person name="Sampedro I."/>
            <person name="Llamas I."/>
            <person name="Martinez-Checa F."/>
        </authorList>
    </citation>
    <scope>NUCLEOTIDE SEQUENCE [LARGE SCALE GENOMIC DNA]</scope>
    <source>
        <strain evidence="1 2">A21</strain>
    </source>
</reference>
<keyword evidence="2" id="KW-1185">Reference proteome</keyword>
<dbReference type="RefSeq" id="WP_154149358.1">
    <property type="nucleotide sequence ID" value="NZ_SZWE01000001.1"/>
</dbReference>
<evidence type="ECO:0000313" key="2">
    <source>
        <dbReference type="Proteomes" id="UP000564704"/>
    </source>
</evidence>
<dbReference type="Gene3D" id="1.10.357.10">
    <property type="entry name" value="Tetracycline Repressor, domain 2"/>
    <property type="match status" value="1"/>
</dbReference>
<name>A0A844CRS1_9RHOB</name>
<gene>
    <name evidence="1" type="ORF">FDP25_04560</name>
</gene>
<protein>
    <recommendedName>
        <fullName evidence="3">TetR family transcriptional regulator</fullName>
    </recommendedName>
</protein>
<dbReference type="AlphaFoldDB" id="A0A844CRS1"/>
<proteinExistence type="predicted"/>
<evidence type="ECO:0008006" key="3">
    <source>
        <dbReference type="Google" id="ProtNLM"/>
    </source>
</evidence>
<dbReference type="SUPFAM" id="SSF48498">
    <property type="entry name" value="Tetracyclin repressor-like, C-terminal domain"/>
    <property type="match status" value="1"/>
</dbReference>
<accession>A0A844CRS1</accession>